<sequence length="276" mass="31956">MSKEEKKVEEKKVQEKKIGEKKVEEKKDGEKKDGEKKVEVITAVYKAHLHCPKCADDIKKPLLKLPGVHRVDTKFEKGEITVKGAIDAKKIHAKIQKWSKKKVELISETKSKEEAKKETIKTITMKTYLHCDQCEKEARRRLILHKGIYNVKTNIKAQTITVEGAIEPEKLTTYMRKRVHKYAEIVPEKKASDKKLEEKKEGDKKLEEKKEGDKKLEEKKEKIKVDEVKSGDKVVEFKEVKIVEVKTKEGEVPYFIHYVYAPQLFSDENPNACSIL</sequence>
<dbReference type="CDD" id="cd00371">
    <property type="entry name" value="HMA"/>
    <property type="match status" value="1"/>
</dbReference>
<feature type="domain" description="HMA" evidence="7">
    <location>
        <begin position="120"/>
        <end position="183"/>
    </location>
</feature>
<keyword evidence="4" id="KW-0449">Lipoprotein</keyword>
<evidence type="ECO:0000256" key="2">
    <source>
        <dbReference type="ARBA" id="ARBA00022481"/>
    </source>
</evidence>
<comment type="caution">
    <text evidence="8">The sequence shown here is derived from an EMBL/GenBank/DDBJ whole genome shotgun (WGS) entry which is preliminary data.</text>
</comment>
<dbReference type="OrthoDB" id="688249at2759"/>
<feature type="region of interest" description="Disordered" evidence="6">
    <location>
        <begin position="193"/>
        <end position="218"/>
    </location>
</feature>
<dbReference type="AlphaFoldDB" id="A0A2G9HEB2"/>
<protein>
    <submittedName>
        <fullName evidence="8">Copper chaperone</fullName>
    </submittedName>
</protein>
<dbReference type="GO" id="GO:0009626">
    <property type="term" value="P:plant-type hypersensitive response"/>
    <property type="evidence" value="ECO:0007669"/>
    <property type="project" value="UniProtKB-KW"/>
</dbReference>
<dbReference type="Proteomes" id="UP000231279">
    <property type="component" value="Unassembled WGS sequence"/>
</dbReference>
<keyword evidence="3" id="KW-0479">Metal-binding</keyword>
<evidence type="ECO:0000313" key="8">
    <source>
        <dbReference type="EMBL" id="PIN15877.1"/>
    </source>
</evidence>
<proteinExistence type="inferred from homology"/>
<evidence type="ECO:0000256" key="4">
    <source>
        <dbReference type="ARBA" id="ARBA00023289"/>
    </source>
</evidence>
<evidence type="ECO:0000256" key="1">
    <source>
        <dbReference type="ARBA" id="ARBA00004170"/>
    </source>
</evidence>
<feature type="domain" description="HMA" evidence="7">
    <location>
        <begin position="40"/>
        <end position="103"/>
    </location>
</feature>
<comment type="subcellular location">
    <subcellularLocation>
        <location evidence="1">Membrane</location>
        <topology evidence="1">Peripheral membrane protein</topology>
    </subcellularLocation>
</comment>
<dbReference type="PROSITE" id="PS50846">
    <property type="entry name" value="HMA_2"/>
    <property type="match status" value="2"/>
</dbReference>
<dbReference type="SUPFAM" id="SSF55008">
    <property type="entry name" value="HMA, heavy metal-associated domain"/>
    <property type="match status" value="2"/>
</dbReference>
<reference evidence="9" key="1">
    <citation type="journal article" date="2018" name="Gigascience">
        <title>Genome assembly of the Pink Ipe (Handroanthus impetiginosus, Bignoniaceae), a highly valued, ecologically keystone Neotropical timber forest tree.</title>
        <authorList>
            <person name="Silva-Junior O.B."/>
            <person name="Grattapaglia D."/>
            <person name="Novaes E."/>
            <person name="Collevatti R.G."/>
        </authorList>
    </citation>
    <scope>NUCLEOTIDE SEQUENCE [LARGE SCALE GENOMIC DNA]</scope>
    <source>
        <strain evidence="9">cv. UFG-1</strain>
    </source>
</reference>
<feature type="region of interest" description="Disordered" evidence="6">
    <location>
        <begin position="1"/>
        <end position="34"/>
    </location>
</feature>
<dbReference type="PANTHER" id="PTHR46195:SF12">
    <property type="entry name" value="HEAVY METAL-ASSOCIATED ISOPRENYLATED PLANT PROTEIN 4"/>
    <property type="match status" value="1"/>
</dbReference>
<evidence type="ECO:0000259" key="7">
    <source>
        <dbReference type="PROSITE" id="PS50846"/>
    </source>
</evidence>
<dbReference type="InterPro" id="IPR036163">
    <property type="entry name" value="HMA_dom_sf"/>
</dbReference>
<evidence type="ECO:0000256" key="6">
    <source>
        <dbReference type="SAM" id="MobiDB-lite"/>
    </source>
</evidence>
<comment type="similarity">
    <text evidence="5">Belongs to the HIPP family.</text>
</comment>
<name>A0A2G9HEB2_9LAMI</name>
<keyword evidence="9" id="KW-1185">Reference proteome</keyword>
<dbReference type="InterPro" id="IPR006121">
    <property type="entry name" value="HMA_dom"/>
</dbReference>
<dbReference type="EMBL" id="NKXS01002000">
    <property type="protein sequence ID" value="PIN15877.1"/>
    <property type="molecule type" value="Genomic_DNA"/>
</dbReference>
<dbReference type="GO" id="GO:0016020">
    <property type="term" value="C:membrane"/>
    <property type="evidence" value="ECO:0007669"/>
    <property type="project" value="UniProtKB-SubCell"/>
</dbReference>
<dbReference type="GO" id="GO:0046872">
    <property type="term" value="F:metal ion binding"/>
    <property type="evidence" value="ECO:0007669"/>
    <property type="project" value="UniProtKB-KW"/>
</dbReference>
<evidence type="ECO:0000256" key="3">
    <source>
        <dbReference type="ARBA" id="ARBA00022723"/>
    </source>
</evidence>
<evidence type="ECO:0000313" key="9">
    <source>
        <dbReference type="Proteomes" id="UP000231279"/>
    </source>
</evidence>
<keyword evidence="4" id="KW-0636">Prenylation</keyword>
<dbReference type="PANTHER" id="PTHR46195">
    <property type="entry name" value="HEAVY METAL-ASSOCIATED ISOPRENYLATED PLANT PROTEIN 7"/>
    <property type="match status" value="1"/>
</dbReference>
<keyword evidence="2" id="KW-0488">Methylation</keyword>
<evidence type="ECO:0000256" key="5">
    <source>
        <dbReference type="ARBA" id="ARBA00024045"/>
    </source>
</evidence>
<dbReference type="STRING" id="429701.A0A2G9HEB2"/>
<dbReference type="Pfam" id="PF00403">
    <property type="entry name" value="HMA"/>
    <property type="match status" value="2"/>
</dbReference>
<dbReference type="InterPro" id="IPR044577">
    <property type="entry name" value="HIPP4/7/8/17/18/19"/>
</dbReference>
<accession>A0A2G9HEB2</accession>
<organism evidence="8 9">
    <name type="scientific">Handroanthus impetiginosus</name>
    <dbReference type="NCBI Taxonomy" id="429701"/>
    <lineage>
        <taxon>Eukaryota</taxon>
        <taxon>Viridiplantae</taxon>
        <taxon>Streptophyta</taxon>
        <taxon>Embryophyta</taxon>
        <taxon>Tracheophyta</taxon>
        <taxon>Spermatophyta</taxon>
        <taxon>Magnoliopsida</taxon>
        <taxon>eudicotyledons</taxon>
        <taxon>Gunneridae</taxon>
        <taxon>Pentapetalae</taxon>
        <taxon>asterids</taxon>
        <taxon>lamiids</taxon>
        <taxon>Lamiales</taxon>
        <taxon>Bignoniaceae</taxon>
        <taxon>Crescentiina</taxon>
        <taxon>Tabebuia alliance</taxon>
        <taxon>Handroanthus</taxon>
    </lineage>
</organism>
<gene>
    <name evidence="8" type="ORF">CDL12_11482</name>
</gene>
<dbReference type="Gene3D" id="3.30.70.100">
    <property type="match status" value="2"/>
</dbReference>